<evidence type="ECO:0000256" key="1">
    <source>
        <dbReference type="ARBA" id="ARBA00012513"/>
    </source>
</evidence>
<keyword evidence="6" id="KW-0067">ATP-binding</keyword>
<dbReference type="GO" id="GO:0050684">
    <property type="term" value="P:regulation of mRNA processing"/>
    <property type="evidence" value="ECO:0007669"/>
    <property type="project" value="TreeGrafter"/>
</dbReference>
<evidence type="ECO:0000256" key="5">
    <source>
        <dbReference type="ARBA" id="ARBA00022777"/>
    </source>
</evidence>
<evidence type="ECO:0000256" key="3">
    <source>
        <dbReference type="ARBA" id="ARBA00022679"/>
    </source>
</evidence>
<evidence type="ECO:0000313" key="11">
    <source>
        <dbReference type="Proteomes" id="UP000230002"/>
    </source>
</evidence>
<evidence type="ECO:0000256" key="2">
    <source>
        <dbReference type="ARBA" id="ARBA00022527"/>
    </source>
</evidence>
<keyword evidence="4" id="KW-0547">Nucleotide-binding</keyword>
<evidence type="ECO:0000256" key="4">
    <source>
        <dbReference type="ARBA" id="ARBA00022741"/>
    </source>
</evidence>
<reference evidence="10 11" key="1">
    <citation type="journal article" date="2015" name="Sci. Rep.">
        <title>Chromosome-level genome map provides insights into diverse defense mechanisms in the medicinal fungus Ganoderma sinense.</title>
        <authorList>
            <person name="Zhu Y."/>
            <person name="Xu J."/>
            <person name="Sun C."/>
            <person name="Zhou S."/>
            <person name="Xu H."/>
            <person name="Nelson D.R."/>
            <person name="Qian J."/>
            <person name="Song J."/>
            <person name="Luo H."/>
            <person name="Xiang L."/>
            <person name="Li Y."/>
            <person name="Xu Z."/>
            <person name="Ji A."/>
            <person name="Wang L."/>
            <person name="Lu S."/>
            <person name="Hayward A."/>
            <person name="Sun W."/>
            <person name="Li X."/>
            <person name="Schwartz D.C."/>
            <person name="Wang Y."/>
            <person name="Chen S."/>
        </authorList>
    </citation>
    <scope>NUCLEOTIDE SEQUENCE [LARGE SCALE GENOMIC DNA]</scope>
    <source>
        <strain evidence="10 11">ZZ0214-1</strain>
    </source>
</reference>
<dbReference type="InterPro" id="IPR051334">
    <property type="entry name" value="SRPK"/>
</dbReference>
<name>A0A2G8SNJ6_9APHY</name>
<dbReference type="Pfam" id="PF00069">
    <property type="entry name" value="Pkinase"/>
    <property type="match status" value="1"/>
</dbReference>
<dbReference type="InterPro" id="IPR000719">
    <property type="entry name" value="Prot_kinase_dom"/>
</dbReference>
<evidence type="ECO:0000256" key="8">
    <source>
        <dbReference type="ARBA" id="ARBA00048679"/>
    </source>
</evidence>
<organism evidence="10 11">
    <name type="scientific">Ganoderma sinense ZZ0214-1</name>
    <dbReference type="NCBI Taxonomy" id="1077348"/>
    <lineage>
        <taxon>Eukaryota</taxon>
        <taxon>Fungi</taxon>
        <taxon>Dikarya</taxon>
        <taxon>Basidiomycota</taxon>
        <taxon>Agaricomycotina</taxon>
        <taxon>Agaricomycetes</taxon>
        <taxon>Polyporales</taxon>
        <taxon>Polyporaceae</taxon>
        <taxon>Ganoderma</taxon>
    </lineage>
</organism>
<evidence type="ECO:0000259" key="9">
    <source>
        <dbReference type="PROSITE" id="PS50011"/>
    </source>
</evidence>
<dbReference type="Gene3D" id="3.30.200.20">
    <property type="entry name" value="Phosphorylase Kinase, domain 1"/>
    <property type="match status" value="1"/>
</dbReference>
<keyword evidence="11" id="KW-1185">Reference proteome</keyword>
<evidence type="ECO:0000256" key="6">
    <source>
        <dbReference type="ARBA" id="ARBA00022840"/>
    </source>
</evidence>
<dbReference type="GO" id="GO:0004674">
    <property type="term" value="F:protein serine/threonine kinase activity"/>
    <property type="evidence" value="ECO:0007669"/>
    <property type="project" value="UniProtKB-KW"/>
</dbReference>
<keyword evidence="2" id="KW-0723">Serine/threonine-protein kinase</keyword>
<dbReference type="PANTHER" id="PTHR47634">
    <property type="entry name" value="PROTEIN KINASE DOMAIN-CONTAINING PROTEIN-RELATED"/>
    <property type="match status" value="1"/>
</dbReference>
<dbReference type="OrthoDB" id="5979581at2759"/>
<keyword evidence="5" id="KW-0418">Kinase</keyword>
<keyword evidence="3" id="KW-0808">Transferase</keyword>
<dbReference type="InterPro" id="IPR011009">
    <property type="entry name" value="Kinase-like_dom_sf"/>
</dbReference>
<dbReference type="GO" id="GO:0005524">
    <property type="term" value="F:ATP binding"/>
    <property type="evidence" value="ECO:0007669"/>
    <property type="project" value="UniProtKB-KW"/>
</dbReference>
<evidence type="ECO:0000256" key="7">
    <source>
        <dbReference type="ARBA" id="ARBA00047899"/>
    </source>
</evidence>
<comment type="catalytic activity">
    <reaction evidence="7">
        <text>L-threonyl-[protein] + ATP = O-phospho-L-threonyl-[protein] + ADP + H(+)</text>
        <dbReference type="Rhea" id="RHEA:46608"/>
        <dbReference type="Rhea" id="RHEA-COMP:11060"/>
        <dbReference type="Rhea" id="RHEA-COMP:11605"/>
        <dbReference type="ChEBI" id="CHEBI:15378"/>
        <dbReference type="ChEBI" id="CHEBI:30013"/>
        <dbReference type="ChEBI" id="CHEBI:30616"/>
        <dbReference type="ChEBI" id="CHEBI:61977"/>
        <dbReference type="ChEBI" id="CHEBI:456216"/>
        <dbReference type="EC" id="2.7.11.1"/>
    </reaction>
</comment>
<comment type="caution">
    <text evidence="10">The sequence shown here is derived from an EMBL/GenBank/DDBJ whole genome shotgun (WGS) entry which is preliminary data.</text>
</comment>
<dbReference type="AlphaFoldDB" id="A0A2G8SNJ6"/>
<proteinExistence type="predicted"/>
<dbReference type="GO" id="GO:0000245">
    <property type="term" value="P:spliceosomal complex assembly"/>
    <property type="evidence" value="ECO:0007669"/>
    <property type="project" value="TreeGrafter"/>
</dbReference>
<dbReference type="EMBL" id="AYKW01000003">
    <property type="protein sequence ID" value="PIL35319.1"/>
    <property type="molecule type" value="Genomic_DNA"/>
</dbReference>
<dbReference type="PANTHER" id="PTHR47634:SF9">
    <property type="entry name" value="PROTEIN KINASE DOMAIN-CONTAINING PROTEIN-RELATED"/>
    <property type="match status" value="1"/>
</dbReference>
<evidence type="ECO:0000313" key="10">
    <source>
        <dbReference type="EMBL" id="PIL35319.1"/>
    </source>
</evidence>
<dbReference type="STRING" id="1077348.A0A2G8SNJ6"/>
<sequence length="432" mass="49479">MLTVLNLAHRLASLVVPQPRPPSPPRPPSTADFQTLDTSVPIEEETLPWYDPRQFYPVRIGEVFQSRYQVVGKLGHGAYSTVWLCRDLVEHRYVTIKVCTRNSLPVRRELSALKHLNSLPWTLHGGRKLIRTLLDHFELTLPEQAVSSENEAQPGDEAAPPQTFQCLVHKPMLMSLFAFRDGRQLPESFLKLVLKHILLTLDYLHSQAKVIHTDLQEQNILLGLDYIPALEAFEEAERTSPVARKIIAGDRVIYQSREIVTDPDNYGRPVLCDFGEARFGATTYTDIIQPYQYRAPEVILGMPWDEKVDIWTVGVMIWNMFEGRDMFKTTGGPEKKDDDVYHLAHMVSLLGPPPVDLLKRSKMEELGQYFDAQGNWIGASSLPDDSLEQSEWNLEGEDKDLFLAFMRKMVRWKPEERCSASELLRDAWLNKV</sequence>
<dbReference type="EC" id="2.7.11.1" evidence="1"/>
<dbReference type="SUPFAM" id="SSF56112">
    <property type="entry name" value="Protein kinase-like (PK-like)"/>
    <property type="match status" value="1"/>
</dbReference>
<dbReference type="Gene3D" id="1.10.510.10">
    <property type="entry name" value="Transferase(Phosphotransferase) domain 1"/>
    <property type="match status" value="1"/>
</dbReference>
<feature type="domain" description="Protein kinase" evidence="9">
    <location>
        <begin position="68"/>
        <end position="429"/>
    </location>
</feature>
<protein>
    <recommendedName>
        <fullName evidence="1">non-specific serine/threonine protein kinase</fullName>
        <ecNumber evidence="1">2.7.11.1</ecNumber>
    </recommendedName>
</protein>
<accession>A0A2G8SNJ6</accession>
<dbReference type="PROSITE" id="PS50011">
    <property type="entry name" value="PROTEIN_KINASE_DOM"/>
    <property type="match status" value="1"/>
</dbReference>
<gene>
    <name evidence="10" type="ORF">GSI_02044</name>
</gene>
<comment type="catalytic activity">
    <reaction evidence="8">
        <text>L-seryl-[protein] + ATP = O-phospho-L-seryl-[protein] + ADP + H(+)</text>
        <dbReference type="Rhea" id="RHEA:17989"/>
        <dbReference type="Rhea" id="RHEA-COMP:9863"/>
        <dbReference type="Rhea" id="RHEA-COMP:11604"/>
        <dbReference type="ChEBI" id="CHEBI:15378"/>
        <dbReference type="ChEBI" id="CHEBI:29999"/>
        <dbReference type="ChEBI" id="CHEBI:30616"/>
        <dbReference type="ChEBI" id="CHEBI:83421"/>
        <dbReference type="ChEBI" id="CHEBI:456216"/>
        <dbReference type="EC" id="2.7.11.1"/>
    </reaction>
</comment>
<dbReference type="Proteomes" id="UP000230002">
    <property type="component" value="Unassembled WGS sequence"/>
</dbReference>